<comment type="catalytic activity">
    <reaction evidence="9 10">
        <text>D-gluconate + ATP = 6-phospho-D-gluconate + ADP + H(+)</text>
        <dbReference type="Rhea" id="RHEA:19433"/>
        <dbReference type="ChEBI" id="CHEBI:15378"/>
        <dbReference type="ChEBI" id="CHEBI:18391"/>
        <dbReference type="ChEBI" id="CHEBI:30616"/>
        <dbReference type="ChEBI" id="CHEBI:58759"/>
        <dbReference type="ChEBI" id="CHEBI:456216"/>
        <dbReference type="EC" id="2.7.1.12"/>
    </reaction>
</comment>
<dbReference type="Pfam" id="PF01202">
    <property type="entry name" value="SKI"/>
    <property type="match status" value="1"/>
</dbReference>
<dbReference type="NCBIfam" id="TIGR01313">
    <property type="entry name" value="therm_gnt_kin"/>
    <property type="match status" value="1"/>
</dbReference>
<dbReference type="FunFam" id="3.40.50.300:FF:000522">
    <property type="entry name" value="Gluconokinase"/>
    <property type="match status" value="1"/>
</dbReference>
<dbReference type="PANTHER" id="PTHR43442">
    <property type="entry name" value="GLUCONOKINASE-RELATED"/>
    <property type="match status" value="1"/>
</dbReference>
<dbReference type="Gene3D" id="3.40.50.300">
    <property type="entry name" value="P-loop containing nucleotide triphosphate hydrolases"/>
    <property type="match status" value="1"/>
</dbReference>
<dbReference type="SUPFAM" id="SSF52540">
    <property type="entry name" value="P-loop containing nucleoside triphosphate hydrolases"/>
    <property type="match status" value="1"/>
</dbReference>
<evidence type="ECO:0000313" key="11">
    <source>
        <dbReference type="EMBL" id="MBY5956801.1"/>
    </source>
</evidence>
<keyword evidence="12" id="KW-1185">Reference proteome</keyword>
<protein>
    <recommendedName>
        <fullName evidence="3 10">Gluconokinase</fullName>
        <ecNumber evidence="3 10">2.7.1.12</ecNumber>
    </recommendedName>
</protein>
<organism evidence="11 12">
    <name type="scientific">Membranihabitans marinus</name>
    <dbReference type="NCBI Taxonomy" id="1227546"/>
    <lineage>
        <taxon>Bacteria</taxon>
        <taxon>Pseudomonadati</taxon>
        <taxon>Bacteroidota</taxon>
        <taxon>Saprospiria</taxon>
        <taxon>Saprospirales</taxon>
        <taxon>Saprospiraceae</taxon>
        <taxon>Membranihabitans</taxon>
    </lineage>
</organism>
<dbReference type="GO" id="GO:0046316">
    <property type="term" value="F:gluconokinase activity"/>
    <property type="evidence" value="ECO:0007669"/>
    <property type="project" value="UniProtKB-EC"/>
</dbReference>
<comment type="similarity">
    <text evidence="2 10">Belongs to the gluconokinase GntK/GntV family.</text>
</comment>
<comment type="caution">
    <text evidence="11">The sequence shown here is derived from an EMBL/GenBank/DDBJ whole genome shotgun (WGS) entry which is preliminary data.</text>
</comment>
<dbReference type="CDD" id="cd02021">
    <property type="entry name" value="GntK"/>
    <property type="match status" value="1"/>
</dbReference>
<dbReference type="EMBL" id="JAHVHU010000002">
    <property type="protein sequence ID" value="MBY5956801.1"/>
    <property type="molecule type" value="Genomic_DNA"/>
</dbReference>
<dbReference type="InterPro" id="IPR006001">
    <property type="entry name" value="Therm_gnt_kin"/>
</dbReference>
<reference evidence="11" key="1">
    <citation type="submission" date="2021-06" db="EMBL/GenBank/DDBJ databases">
        <title>44 bacteria genomes isolated from Dapeng, Shenzhen.</title>
        <authorList>
            <person name="Zheng W."/>
            <person name="Yu S."/>
            <person name="Huang Y."/>
        </authorList>
    </citation>
    <scope>NUCLEOTIDE SEQUENCE</scope>
    <source>
        <strain evidence="11">DP5N28-2</strain>
    </source>
</reference>
<evidence type="ECO:0000256" key="8">
    <source>
        <dbReference type="ARBA" id="ARBA00023064"/>
    </source>
</evidence>
<dbReference type="AlphaFoldDB" id="A0A953L9M5"/>
<evidence type="ECO:0000256" key="10">
    <source>
        <dbReference type="RuleBase" id="RU363066"/>
    </source>
</evidence>
<dbReference type="RefSeq" id="WP_222578321.1">
    <property type="nucleotide sequence ID" value="NZ_JAHVHU010000002.1"/>
</dbReference>
<evidence type="ECO:0000256" key="2">
    <source>
        <dbReference type="ARBA" id="ARBA00008420"/>
    </source>
</evidence>
<dbReference type="EC" id="2.7.1.12" evidence="3 10"/>
<evidence type="ECO:0000256" key="6">
    <source>
        <dbReference type="ARBA" id="ARBA00022777"/>
    </source>
</evidence>
<dbReference type="InterPro" id="IPR031322">
    <property type="entry name" value="Shikimate/glucono_kinase"/>
</dbReference>
<comment type="pathway">
    <text evidence="1">Carbohydrate acid metabolism.</text>
</comment>
<dbReference type="InterPro" id="IPR027417">
    <property type="entry name" value="P-loop_NTPase"/>
</dbReference>
<gene>
    <name evidence="11" type="ORF">KUV50_01545</name>
</gene>
<dbReference type="PANTHER" id="PTHR43442:SF3">
    <property type="entry name" value="GLUCONOKINASE-RELATED"/>
    <property type="match status" value="1"/>
</dbReference>
<name>A0A953L9M5_9BACT</name>
<sequence>MKNKIYYIMGVSGSGKTTVGKLLSQRLDIPFYDSDEFHPDANIKKMSEGTPLTDEDRQPWLHAIQAFAQKELPTQSLIIATSALKEAYRHILDKNLPKDQVQWIFLYGNYQLLYQRIKDRQDHFMPESLLQSQFDTLEVPHRNVIAVEVNKTPQLIVDEIIRKLS</sequence>
<keyword evidence="4 10" id="KW-0808">Transferase</keyword>
<dbReference type="GO" id="GO:0019521">
    <property type="term" value="P:D-gluconate metabolic process"/>
    <property type="evidence" value="ECO:0007669"/>
    <property type="project" value="UniProtKB-KW"/>
</dbReference>
<evidence type="ECO:0000313" key="12">
    <source>
        <dbReference type="Proteomes" id="UP000753961"/>
    </source>
</evidence>
<dbReference type="GO" id="GO:0005524">
    <property type="term" value="F:ATP binding"/>
    <property type="evidence" value="ECO:0007669"/>
    <property type="project" value="UniProtKB-KW"/>
</dbReference>
<keyword evidence="8" id="KW-0311">Gluconate utilization</keyword>
<accession>A0A953L9M5</accession>
<evidence type="ECO:0000256" key="5">
    <source>
        <dbReference type="ARBA" id="ARBA00022741"/>
    </source>
</evidence>
<evidence type="ECO:0000256" key="3">
    <source>
        <dbReference type="ARBA" id="ARBA00012054"/>
    </source>
</evidence>
<proteinExistence type="inferred from homology"/>
<dbReference type="Proteomes" id="UP000753961">
    <property type="component" value="Unassembled WGS sequence"/>
</dbReference>
<evidence type="ECO:0000256" key="4">
    <source>
        <dbReference type="ARBA" id="ARBA00022679"/>
    </source>
</evidence>
<keyword evidence="6 10" id="KW-0418">Kinase</keyword>
<keyword evidence="5 10" id="KW-0547">Nucleotide-binding</keyword>
<evidence type="ECO:0000256" key="9">
    <source>
        <dbReference type="ARBA" id="ARBA00048090"/>
    </source>
</evidence>
<evidence type="ECO:0000256" key="1">
    <source>
        <dbReference type="ARBA" id="ARBA00004761"/>
    </source>
</evidence>
<keyword evidence="7 10" id="KW-0067">ATP-binding</keyword>
<evidence type="ECO:0000256" key="7">
    <source>
        <dbReference type="ARBA" id="ARBA00022840"/>
    </source>
</evidence>
<dbReference type="GO" id="GO:0005737">
    <property type="term" value="C:cytoplasm"/>
    <property type="evidence" value="ECO:0007669"/>
    <property type="project" value="TreeGrafter"/>
</dbReference>